<dbReference type="EMBL" id="JAGMWT010000011">
    <property type="protein sequence ID" value="KAH7119576.1"/>
    <property type="molecule type" value="Genomic_DNA"/>
</dbReference>
<dbReference type="PANTHER" id="PTHR42683">
    <property type="entry name" value="ALDEHYDE REDUCTASE"/>
    <property type="match status" value="1"/>
</dbReference>
<dbReference type="OrthoDB" id="1879366at2759"/>
<dbReference type="InterPro" id="IPR047109">
    <property type="entry name" value="CAD-like"/>
</dbReference>
<comment type="caution">
    <text evidence="4">The sequence shown here is derived from an EMBL/GenBank/DDBJ whole genome shotgun (WGS) entry which is preliminary data.</text>
</comment>
<dbReference type="InterPro" id="IPR036291">
    <property type="entry name" value="NAD(P)-bd_dom_sf"/>
</dbReference>
<evidence type="ECO:0000313" key="5">
    <source>
        <dbReference type="Proteomes" id="UP000700596"/>
    </source>
</evidence>
<keyword evidence="5" id="KW-1185">Reference proteome</keyword>
<dbReference type="GO" id="GO:0046872">
    <property type="term" value="F:metal ion binding"/>
    <property type="evidence" value="ECO:0007669"/>
    <property type="project" value="UniProtKB-KW"/>
</dbReference>
<dbReference type="SUPFAM" id="SSF51735">
    <property type="entry name" value="NAD(P)-binding Rossmann-fold domains"/>
    <property type="match status" value="1"/>
</dbReference>
<reference evidence="4" key="1">
    <citation type="journal article" date="2021" name="Nat. Commun.">
        <title>Genetic determinants of endophytism in the Arabidopsis root mycobiome.</title>
        <authorList>
            <person name="Mesny F."/>
            <person name="Miyauchi S."/>
            <person name="Thiergart T."/>
            <person name="Pickel B."/>
            <person name="Atanasova L."/>
            <person name="Karlsson M."/>
            <person name="Huettel B."/>
            <person name="Barry K.W."/>
            <person name="Haridas S."/>
            <person name="Chen C."/>
            <person name="Bauer D."/>
            <person name="Andreopoulos W."/>
            <person name="Pangilinan J."/>
            <person name="LaButti K."/>
            <person name="Riley R."/>
            <person name="Lipzen A."/>
            <person name="Clum A."/>
            <person name="Drula E."/>
            <person name="Henrissat B."/>
            <person name="Kohler A."/>
            <person name="Grigoriev I.V."/>
            <person name="Martin F.M."/>
            <person name="Hacquard S."/>
        </authorList>
    </citation>
    <scope>NUCLEOTIDE SEQUENCE</scope>
    <source>
        <strain evidence="4">MPI-CAGE-CH-0243</strain>
    </source>
</reference>
<gene>
    <name evidence="4" type="ORF">B0J11DRAFT_534074</name>
</gene>
<proteinExistence type="predicted"/>
<dbReference type="GO" id="GO:0016616">
    <property type="term" value="F:oxidoreductase activity, acting on the CH-OH group of donors, NAD or NADP as acceptor"/>
    <property type="evidence" value="ECO:0007669"/>
    <property type="project" value="InterPro"/>
</dbReference>
<sequence>MCAGATVFAALKDSSGFPEHRVGVIGMGGLGHLAVQFAARQGRDVAVFSRDGTKKQEALALGARGTAASRCSHLQTEIKSDLWCRDFL</sequence>
<evidence type="ECO:0000256" key="1">
    <source>
        <dbReference type="ARBA" id="ARBA00022723"/>
    </source>
</evidence>
<organism evidence="4 5">
    <name type="scientific">Dendryphion nanum</name>
    <dbReference type="NCBI Taxonomy" id="256645"/>
    <lineage>
        <taxon>Eukaryota</taxon>
        <taxon>Fungi</taxon>
        <taxon>Dikarya</taxon>
        <taxon>Ascomycota</taxon>
        <taxon>Pezizomycotina</taxon>
        <taxon>Dothideomycetes</taxon>
        <taxon>Pleosporomycetidae</taxon>
        <taxon>Pleosporales</taxon>
        <taxon>Torulaceae</taxon>
        <taxon>Dendryphion</taxon>
    </lineage>
</organism>
<keyword evidence="2" id="KW-0862">Zinc</keyword>
<accession>A0A9P9DJ42</accession>
<keyword evidence="1" id="KW-0479">Metal-binding</keyword>
<name>A0A9P9DJ42_9PLEO</name>
<evidence type="ECO:0000313" key="4">
    <source>
        <dbReference type="EMBL" id="KAH7119576.1"/>
    </source>
</evidence>
<evidence type="ECO:0000256" key="2">
    <source>
        <dbReference type="ARBA" id="ARBA00022833"/>
    </source>
</evidence>
<dbReference type="Proteomes" id="UP000700596">
    <property type="component" value="Unassembled WGS sequence"/>
</dbReference>
<protein>
    <submittedName>
        <fullName evidence="4">Uncharacterized protein</fullName>
    </submittedName>
</protein>
<evidence type="ECO:0000256" key="3">
    <source>
        <dbReference type="ARBA" id="ARBA00023002"/>
    </source>
</evidence>
<dbReference type="AlphaFoldDB" id="A0A9P9DJ42"/>
<keyword evidence="3" id="KW-0560">Oxidoreductase</keyword>
<dbReference type="Gene3D" id="3.40.50.720">
    <property type="entry name" value="NAD(P)-binding Rossmann-like Domain"/>
    <property type="match status" value="1"/>
</dbReference>